<evidence type="ECO:0000256" key="9">
    <source>
        <dbReference type="ARBA" id="ARBA00022553"/>
    </source>
</evidence>
<evidence type="ECO:0000256" key="10">
    <source>
        <dbReference type="ARBA" id="ARBA00022679"/>
    </source>
</evidence>
<evidence type="ECO:0000259" key="32">
    <source>
        <dbReference type="PROSITE" id="PS50222"/>
    </source>
</evidence>
<evidence type="ECO:0000313" key="34">
    <source>
        <dbReference type="EMBL" id="CAI0541154.1"/>
    </source>
</evidence>
<keyword evidence="14 27" id="KW-0547">Nucleotide-binding</keyword>
<keyword evidence="19" id="KW-0106">Calcium</keyword>
<keyword evidence="16" id="KW-0418">Kinase</keyword>
<feature type="domain" description="RING-type" evidence="31">
    <location>
        <begin position="280"/>
        <end position="326"/>
    </location>
</feature>
<dbReference type="PROSITE" id="PS51873">
    <property type="entry name" value="TRIAD"/>
    <property type="match status" value="1"/>
</dbReference>
<comment type="similarity">
    <text evidence="23">Belongs to the protein kinase superfamily. Ser/Thr protein kinase family. CDPK subfamily.</text>
</comment>
<dbReference type="CDD" id="cd23141">
    <property type="entry name" value="RING-HC_ARI6-like"/>
    <property type="match status" value="1"/>
</dbReference>
<dbReference type="InterPro" id="IPR008271">
    <property type="entry name" value="Ser/Thr_kinase_AS"/>
</dbReference>
<keyword evidence="8" id="KW-0723">Serine/threonine-protein kinase</keyword>
<evidence type="ECO:0000256" key="16">
    <source>
        <dbReference type="ARBA" id="ARBA00022777"/>
    </source>
</evidence>
<feature type="coiled-coil region" evidence="28">
    <location>
        <begin position="490"/>
        <end position="517"/>
    </location>
</feature>
<dbReference type="InterPro" id="IPR001841">
    <property type="entry name" value="Znf_RING"/>
</dbReference>
<evidence type="ECO:0000256" key="26">
    <source>
        <dbReference type="PROSITE-ProRule" id="PRU00175"/>
    </source>
</evidence>
<evidence type="ECO:0000256" key="5">
    <source>
        <dbReference type="ARBA" id="ARBA00004906"/>
    </source>
</evidence>
<keyword evidence="15 26" id="KW-0863">Zinc-finger</keyword>
<feature type="compositionally biased region" description="Basic residues" evidence="29">
    <location>
        <begin position="26"/>
        <end position="39"/>
    </location>
</feature>
<reference evidence="34" key="1">
    <citation type="submission" date="2022-08" db="EMBL/GenBank/DDBJ databases">
        <authorList>
            <person name="Gutierrez-Valencia J."/>
        </authorList>
    </citation>
    <scope>NUCLEOTIDE SEQUENCE</scope>
</reference>
<dbReference type="SUPFAM" id="SSF56112">
    <property type="entry name" value="Protein kinase-like (PK-like)"/>
    <property type="match status" value="1"/>
</dbReference>
<feature type="domain" description="EF-hand" evidence="32">
    <location>
        <begin position="1139"/>
        <end position="1174"/>
    </location>
</feature>
<evidence type="ECO:0000259" key="33">
    <source>
        <dbReference type="PROSITE" id="PS51873"/>
    </source>
</evidence>
<dbReference type="SUPFAM" id="SSF47473">
    <property type="entry name" value="EF-hand"/>
    <property type="match status" value="1"/>
</dbReference>
<comment type="catalytic activity">
    <reaction evidence="1">
        <text>[E2 ubiquitin-conjugating enzyme]-S-ubiquitinyl-L-cysteine + [acceptor protein]-L-lysine = [E2 ubiquitin-conjugating enzyme]-L-cysteine + [acceptor protein]-N(6)-ubiquitinyl-L-lysine.</text>
        <dbReference type="EC" id="2.3.2.31"/>
    </reaction>
</comment>
<dbReference type="SMART" id="SM00647">
    <property type="entry name" value="IBR"/>
    <property type="match status" value="2"/>
</dbReference>
<keyword evidence="10" id="KW-0808">Transferase</keyword>
<keyword evidence="22" id="KW-0449">Lipoprotein</keyword>
<dbReference type="InterPro" id="IPR017441">
    <property type="entry name" value="Protein_kinase_ATP_BS"/>
</dbReference>
<dbReference type="CDD" id="cd00051">
    <property type="entry name" value="EFh"/>
    <property type="match status" value="1"/>
</dbReference>
<dbReference type="AlphaFoldDB" id="A0AAV0Q6K7"/>
<evidence type="ECO:0000256" key="27">
    <source>
        <dbReference type="PROSITE-ProRule" id="PRU10141"/>
    </source>
</evidence>
<keyword evidence="21" id="KW-0472">Membrane</keyword>
<keyword evidence="11" id="KW-0519">Myristate</keyword>
<dbReference type="InterPro" id="IPR011992">
    <property type="entry name" value="EF-hand-dom_pair"/>
</dbReference>
<evidence type="ECO:0000256" key="14">
    <source>
        <dbReference type="ARBA" id="ARBA00022741"/>
    </source>
</evidence>
<comment type="catalytic activity">
    <reaction evidence="24">
        <text>L-threonyl-[protein] + ATP = O-phospho-L-threonyl-[protein] + ADP + H(+)</text>
        <dbReference type="Rhea" id="RHEA:46608"/>
        <dbReference type="Rhea" id="RHEA-COMP:11060"/>
        <dbReference type="Rhea" id="RHEA-COMP:11605"/>
        <dbReference type="ChEBI" id="CHEBI:15378"/>
        <dbReference type="ChEBI" id="CHEBI:30013"/>
        <dbReference type="ChEBI" id="CHEBI:30616"/>
        <dbReference type="ChEBI" id="CHEBI:61977"/>
        <dbReference type="ChEBI" id="CHEBI:456216"/>
        <dbReference type="EC" id="2.7.11.1"/>
    </reaction>
</comment>
<dbReference type="CDD" id="cd05117">
    <property type="entry name" value="STKc_CAMK"/>
    <property type="match status" value="1"/>
</dbReference>
<dbReference type="PROSITE" id="PS50089">
    <property type="entry name" value="ZF_RING_2"/>
    <property type="match status" value="1"/>
</dbReference>
<dbReference type="Gene3D" id="1.10.510.10">
    <property type="entry name" value="Transferase(Phosphotransferase) domain 1"/>
    <property type="match status" value="1"/>
</dbReference>
<dbReference type="PROSITE" id="PS00107">
    <property type="entry name" value="PROTEIN_KINASE_ATP"/>
    <property type="match status" value="1"/>
</dbReference>
<evidence type="ECO:0000256" key="23">
    <source>
        <dbReference type="ARBA" id="ARBA00024334"/>
    </source>
</evidence>
<dbReference type="CDD" id="cd22583">
    <property type="entry name" value="Rcat_RBR_ARI7-like"/>
    <property type="match status" value="1"/>
</dbReference>
<dbReference type="GO" id="GO:0008270">
    <property type="term" value="F:zinc ion binding"/>
    <property type="evidence" value="ECO:0007669"/>
    <property type="project" value="UniProtKB-KW"/>
</dbReference>
<dbReference type="SMART" id="SM00220">
    <property type="entry name" value="S_TKc"/>
    <property type="match status" value="1"/>
</dbReference>
<keyword evidence="17" id="KW-0833">Ubl conjugation pathway</keyword>
<dbReference type="FunFam" id="1.10.238.10:FF:000050">
    <property type="entry name" value="Calcium-dependent protein kinase 7"/>
    <property type="match status" value="1"/>
</dbReference>
<dbReference type="GO" id="GO:0005524">
    <property type="term" value="F:ATP binding"/>
    <property type="evidence" value="ECO:0007669"/>
    <property type="project" value="UniProtKB-UniRule"/>
</dbReference>
<organism evidence="34 35">
    <name type="scientific">Linum tenue</name>
    <dbReference type="NCBI Taxonomy" id="586396"/>
    <lineage>
        <taxon>Eukaryota</taxon>
        <taxon>Viridiplantae</taxon>
        <taxon>Streptophyta</taxon>
        <taxon>Embryophyta</taxon>
        <taxon>Tracheophyta</taxon>
        <taxon>Spermatophyta</taxon>
        <taxon>Magnoliopsida</taxon>
        <taxon>eudicotyledons</taxon>
        <taxon>Gunneridae</taxon>
        <taxon>Pentapetalae</taxon>
        <taxon>rosids</taxon>
        <taxon>fabids</taxon>
        <taxon>Malpighiales</taxon>
        <taxon>Linaceae</taxon>
        <taxon>Linum</taxon>
    </lineage>
</organism>
<evidence type="ECO:0000256" key="24">
    <source>
        <dbReference type="ARBA" id="ARBA00047899"/>
    </source>
</evidence>
<dbReference type="GO" id="GO:0061630">
    <property type="term" value="F:ubiquitin protein ligase activity"/>
    <property type="evidence" value="ECO:0007669"/>
    <property type="project" value="UniProtKB-EC"/>
</dbReference>
<dbReference type="PROSITE" id="PS00108">
    <property type="entry name" value="PROTEIN_KINASE_ST"/>
    <property type="match status" value="1"/>
</dbReference>
<keyword evidence="9" id="KW-0597">Phosphoprotein</keyword>
<dbReference type="Gene3D" id="3.30.200.20">
    <property type="entry name" value="Phosphorylase Kinase, domain 1"/>
    <property type="match status" value="1"/>
</dbReference>
<evidence type="ECO:0000313" key="35">
    <source>
        <dbReference type="Proteomes" id="UP001154282"/>
    </source>
</evidence>
<comment type="similarity">
    <text evidence="7">Belongs to the RBR family. Ariadne subfamily.</text>
</comment>
<evidence type="ECO:0000256" key="13">
    <source>
        <dbReference type="ARBA" id="ARBA00022737"/>
    </source>
</evidence>
<feature type="region of interest" description="Disordered" evidence="29">
    <location>
        <begin position="664"/>
        <end position="691"/>
    </location>
</feature>
<dbReference type="Gene3D" id="1.10.238.10">
    <property type="entry name" value="EF-hand"/>
    <property type="match status" value="1"/>
</dbReference>
<evidence type="ECO:0000256" key="29">
    <source>
        <dbReference type="SAM" id="MobiDB-lite"/>
    </source>
</evidence>
<dbReference type="InterPro" id="IPR000719">
    <property type="entry name" value="Prot_kinase_dom"/>
</dbReference>
<dbReference type="InterPro" id="IPR002867">
    <property type="entry name" value="IBR_dom"/>
</dbReference>
<dbReference type="FunFam" id="3.30.200.20:FF:000004">
    <property type="entry name" value="Calcium-dependent protein kinase 1"/>
    <property type="match status" value="1"/>
</dbReference>
<evidence type="ECO:0000256" key="21">
    <source>
        <dbReference type="ARBA" id="ARBA00023136"/>
    </source>
</evidence>
<dbReference type="Pfam" id="PF01485">
    <property type="entry name" value="IBR"/>
    <property type="match status" value="1"/>
</dbReference>
<dbReference type="PROSITE" id="PS00018">
    <property type="entry name" value="EF_HAND_1"/>
    <property type="match status" value="4"/>
</dbReference>
<dbReference type="Pfam" id="PF22191">
    <property type="entry name" value="IBR_1"/>
    <property type="match status" value="1"/>
</dbReference>
<sequence>QRDAVSEAPPFAAIYWKGERKESRERKKRGKIKKGRRTQHSIFHFSSSSSLQNRRRRNDFTHLPKRLRLFQFLLSPALLPFPIPQPPQPFPSSISRSLAASRIPFPFQRFIVPPEGVSLGFFGSREMESDEDNMVDANDVESVDGDFYSGELEDDYYYSEGDDDGGGENGGGDDEDGPGYDFMAEAADDLVEDSVYWRQQQSYSILKEDDIKQQQDDAITRVSTVLSIPKVDATILLRHYNWSVSKVHDEWFADEDGVRSTVGLLDRPAVHVSDVRELTCGICFEFFPRSRIVSAACGHPFCNSCWSGYINASVNDGPGCLALRCPDPSCRAAVGLDMVNMLASDEEKEKYARYLLRSYVEDNRKTKWCPAPGCECAVDFAGGVGNFDVSCLCSYSFCWSCTEEAHRPVDCGTVSKWILKNSAESENMNWILANSKPCPKCKRPIEKNQGCMHMTCTPPCKFEFCWLCQGSWSEHGERTGGFYACNRYEAAKQEGAYDEAEKRREMAKNSLERYTHYYERWASNQTSRQKALADLQQMQNVHLAKLSDIHCTPESQLKFITDAWLQIVECRRVLKWTYAYGFYLPDHEQGKRQFFEYLQGEAESGLERLHQCAEKELQQFLTPEADRPLKEFEEFRTKLAGLTSVTKNYFENLVRALENGLADVDSNGSSSRAAGSKDTGGSKGRAGRGKANVKTDKCTTCFSSFRMGGCISSAAKAGRVLSSRFSSRRPPPPPYSDYSKTPRKLATFRAAAVVKDPTGDNIHDKYTLHKELGRGEFGITYECVEKDSGEKFACKTISKAKLRTEIDVEDVRREVEIMRHLPKHRNIVAFKEAYEDREMIYLVMELCEGGELFDRIVAKGHYTERAAVMVTKTILEVVKVCNEHGVIHRDLKPENFLFADASENSDLKAIDFGLSIFFERDERFNEIVGSPYYMAPEVLRRNYGPEIDVWSSGVILYILLCGVPPFWAETEEGIAQAIVRGHLDFSRDPWPKVSKEAKSLVKSMLDQNPNSRLTIQEVLEHPWMQNASEAPNVSLGENVGARIRQFSLMNKFKKRVLRVVADNLPDEQVNHIRQLFQTMDADKNGDVSFEELKDGLLNTGHALPDLEVKMLMDAADFDGNGTLSWDEFIVMSIHLRKIANDDNLARAFSYFDKNKSGYIEIDELRDAMIEDHSGPINIEQVIKDIMVDVDLDKDGRISYEEFKAMMKSGMDWKMASRQYSRAMLNALSIKLLKDKSLAQIK</sequence>
<dbReference type="PROSITE" id="PS50222">
    <property type="entry name" value="EF_HAND_2"/>
    <property type="match status" value="4"/>
</dbReference>
<dbReference type="PROSITE" id="PS50011">
    <property type="entry name" value="PROTEIN_KINASE_DOM"/>
    <property type="match status" value="1"/>
</dbReference>
<keyword evidence="13" id="KW-0677">Repeat</keyword>
<dbReference type="Proteomes" id="UP001154282">
    <property type="component" value="Unassembled WGS sequence"/>
</dbReference>
<dbReference type="InterPro" id="IPR011009">
    <property type="entry name" value="Kinase-like_dom_sf"/>
</dbReference>
<feature type="domain" description="Protein kinase" evidence="30">
    <location>
        <begin position="766"/>
        <end position="1024"/>
    </location>
</feature>
<dbReference type="FunFam" id="3.30.40.10:FF:000019">
    <property type="entry name" value="RBR-type E3 ubiquitin transferase"/>
    <property type="match status" value="1"/>
</dbReference>
<feature type="domain" description="RING-type" evidence="33">
    <location>
        <begin position="276"/>
        <end position="489"/>
    </location>
</feature>
<dbReference type="GO" id="GO:0004674">
    <property type="term" value="F:protein serine/threonine kinase activity"/>
    <property type="evidence" value="ECO:0007669"/>
    <property type="project" value="UniProtKB-KW"/>
</dbReference>
<comment type="similarity">
    <text evidence="6">Belongs to the protein kinase superfamily. CAMK Ser/Thr protein kinase family. CaMK subfamily.</text>
</comment>
<dbReference type="FunFam" id="1.10.510.10:FF:000067">
    <property type="entry name" value="calcium-dependent protein kinase 13"/>
    <property type="match status" value="1"/>
</dbReference>
<evidence type="ECO:0000256" key="22">
    <source>
        <dbReference type="ARBA" id="ARBA00023288"/>
    </source>
</evidence>
<evidence type="ECO:0000256" key="19">
    <source>
        <dbReference type="ARBA" id="ARBA00022837"/>
    </source>
</evidence>
<evidence type="ECO:0000256" key="4">
    <source>
        <dbReference type="ARBA" id="ARBA00004635"/>
    </source>
</evidence>
<evidence type="ECO:0000256" key="28">
    <source>
        <dbReference type="SAM" id="Coils"/>
    </source>
</evidence>
<protein>
    <submittedName>
        <fullName evidence="34">Uncharacterized protein</fullName>
    </submittedName>
</protein>
<evidence type="ECO:0000256" key="2">
    <source>
        <dbReference type="ARBA" id="ARBA00001947"/>
    </source>
</evidence>
<evidence type="ECO:0000256" key="8">
    <source>
        <dbReference type="ARBA" id="ARBA00022527"/>
    </source>
</evidence>
<feature type="region of interest" description="Disordered" evidence="29">
    <location>
        <begin position="19"/>
        <end position="39"/>
    </location>
</feature>
<dbReference type="SUPFAM" id="SSF57850">
    <property type="entry name" value="RING/U-box"/>
    <property type="match status" value="3"/>
</dbReference>
<dbReference type="Pfam" id="PF21235">
    <property type="entry name" value="UBA_ARI1"/>
    <property type="match status" value="1"/>
</dbReference>
<dbReference type="InterPro" id="IPR050205">
    <property type="entry name" value="CDPK_Ser/Thr_kinases"/>
</dbReference>
<gene>
    <name evidence="34" type="ORF">LITE_LOCUS41986</name>
</gene>
<comment type="pathway">
    <text evidence="5">Protein modification; protein ubiquitination.</text>
</comment>
<feature type="region of interest" description="Disordered" evidence="29">
    <location>
        <begin position="158"/>
        <end position="181"/>
    </location>
</feature>
<dbReference type="Gene3D" id="1.20.120.1750">
    <property type="match status" value="1"/>
</dbReference>
<dbReference type="Pfam" id="PF00069">
    <property type="entry name" value="Pkinase"/>
    <property type="match status" value="1"/>
</dbReference>
<dbReference type="CDD" id="cd20346">
    <property type="entry name" value="BRcat_RBR_ANKIB1"/>
    <property type="match status" value="1"/>
</dbReference>
<dbReference type="InterPro" id="IPR044066">
    <property type="entry name" value="TRIAD_supradom"/>
</dbReference>
<evidence type="ECO:0000256" key="18">
    <source>
        <dbReference type="ARBA" id="ARBA00022833"/>
    </source>
</evidence>
<keyword evidence="20 27" id="KW-0067">ATP-binding</keyword>
<dbReference type="Pfam" id="PF13499">
    <property type="entry name" value="EF-hand_7"/>
    <property type="match status" value="2"/>
</dbReference>
<feature type="domain" description="EF-hand" evidence="32">
    <location>
        <begin position="1177"/>
        <end position="1212"/>
    </location>
</feature>
<proteinExistence type="inferred from homology"/>
<evidence type="ECO:0000256" key="25">
    <source>
        <dbReference type="ARBA" id="ARBA00048679"/>
    </source>
</evidence>
<keyword evidence="35" id="KW-1185">Reference proteome</keyword>
<feature type="domain" description="EF-hand" evidence="32">
    <location>
        <begin position="1103"/>
        <end position="1138"/>
    </location>
</feature>
<dbReference type="PANTHER" id="PTHR24349">
    <property type="entry name" value="SERINE/THREONINE-PROTEIN KINASE"/>
    <property type="match status" value="1"/>
</dbReference>
<evidence type="ECO:0000256" key="6">
    <source>
        <dbReference type="ARBA" id="ARBA00005354"/>
    </source>
</evidence>
<keyword evidence="18" id="KW-0862">Zinc</keyword>
<evidence type="ECO:0000256" key="7">
    <source>
        <dbReference type="ARBA" id="ARBA00005884"/>
    </source>
</evidence>
<dbReference type="GO" id="GO:0016020">
    <property type="term" value="C:membrane"/>
    <property type="evidence" value="ECO:0007669"/>
    <property type="project" value="UniProtKB-SubCell"/>
</dbReference>
<evidence type="ECO:0000256" key="20">
    <source>
        <dbReference type="ARBA" id="ARBA00022840"/>
    </source>
</evidence>
<evidence type="ECO:0000256" key="11">
    <source>
        <dbReference type="ARBA" id="ARBA00022707"/>
    </source>
</evidence>
<comment type="caution">
    <text evidence="34">The sequence shown here is derived from an EMBL/GenBank/DDBJ whole genome shotgun (WGS) entry which is preliminary data.</text>
</comment>
<dbReference type="FunFam" id="1.20.120.1750:FF:000005">
    <property type="entry name" value="RBR-type E3 ubiquitin transferase"/>
    <property type="match status" value="1"/>
</dbReference>
<evidence type="ECO:0000259" key="30">
    <source>
        <dbReference type="PROSITE" id="PS50011"/>
    </source>
</evidence>
<dbReference type="InterPro" id="IPR013083">
    <property type="entry name" value="Znf_RING/FYVE/PHD"/>
</dbReference>
<dbReference type="EMBL" id="CAMGYJ010000009">
    <property type="protein sequence ID" value="CAI0541154.1"/>
    <property type="molecule type" value="Genomic_DNA"/>
</dbReference>
<comment type="cofactor">
    <cofactor evidence="2">
        <name>Zn(2+)</name>
        <dbReference type="ChEBI" id="CHEBI:29105"/>
    </cofactor>
</comment>
<name>A0AAV0Q6K7_9ROSI</name>
<feature type="non-terminal residue" evidence="34">
    <location>
        <position position="1"/>
    </location>
</feature>
<feature type="domain" description="EF-hand" evidence="32">
    <location>
        <begin position="1067"/>
        <end position="1102"/>
    </location>
</feature>
<dbReference type="InterPro" id="IPR048962">
    <property type="entry name" value="ARIH1-like_UBL"/>
</dbReference>
<comment type="subcellular location">
    <subcellularLocation>
        <location evidence="4">Membrane</location>
        <topology evidence="4">Lipid-anchor</topology>
    </subcellularLocation>
</comment>
<feature type="binding site" evidence="27">
    <location>
        <position position="795"/>
    </location>
    <ligand>
        <name>ATP</name>
        <dbReference type="ChEBI" id="CHEBI:30616"/>
    </ligand>
</feature>
<dbReference type="InterPro" id="IPR002048">
    <property type="entry name" value="EF_hand_dom"/>
</dbReference>
<evidence type="ECO:0000256" key="15">
    <source>
        <dbReference type="ARBA" id="ARBA00022771"/>
    </source>
</evidence>
<dbReference type="Gene3D" id="3.30.40.10">
    <property type="entry name" value="Zinc/RING finger domain, C3HC4 (zinc finger)"/>
    <property type="match status" value="1"/>
</dbReference>
<keyword evidence="12" id="KW-0479">Metal-binding</keyword>
<evidence type="ECO:0000256" key="17">
    <source>
        <dbReference type="ARBA" id="ARBA00022786"/>
    </source>
</evidence>
<comment type="catalytic activity">
    <reaction evidence="25">
        <text>L-seryl-[protein] + ATP = O-phospho-L-seryl-[protein] + ADP + H(+)</text>
        <dbReference type="Rhea" id="RHEA:17989"/>
        <dbReference type="Rhea" id="RHEA-COMP:9863"/>
        <dbReference type="Rhea" id="RHEA-COMP:11604"/>
        <dbReference type="ChEBI" id="CHEBI:15378"/>
        <dbReference type="ChEBI" id="CHEBI:29999"/>
        <dbReference type="ChEBI" id="CHEBI:30616"/>
        <dbReference type="ChEBI" id="CHEBI:83421"/>
        <dbReference type="ChEBI" id="CHEBI:456216"/>
        <dbReference type="EC" id="2.7.11.1"/>
    </reaction>
</comment>
<evidence type="ECO:0000256" key="1">
    <source>
        <dbReference type="ARBA" id="ARBA00001798"/>
    </source>
</evidence>
<comment type="function">
    <text evidence="3">Might act as an E3 ubiquitin-protein ligase, or as part of E3 complex, which accepts ubiquitin from specific E2 ubiquitin-conjugating enzymes and then transfers it to substrates.</text>
</comment>
<dbReference type="GO" id="GO:0005509">
    <property type="term" value="F:calcium ion binding"/>
    <property type="evidence" value="ECO:0007669"/>
    <property type="project" value="InterPro"/>
</dbReference>
<evidence type="ECO:0000259" key="31">
    <source>
        <dbReference type="PROSITE" id="PS50089"/>
    </source>
</evidence>
<evidence type="ECO:0000256" key="3">
    <source>
        <dbReference type="ARBA" id="ARBA00003976"/>
    </source>
</evidence>
<feature type="compositionally biased region" description="Acidic residues" evidence="29">
    <location>
        <begin position="158"/>
        <end position="178"/>
    </location>
</feature>
<accession>A0AAV0Q6K7</accession>
<dbReference type="InterPro" id="IPR018247">
    <property type="entry name" value="EF_Hand_1_Ca_BS"/>
</dbReference>
<evidence type="ECO:0000256" key="12">
    <source>
        <dbReference type="ARBA" id="ARBA00022723"/>
    </source>
</evidence>
<dbReference type="SMART" id="SM00054">
    <property type="entry name" value="EFh"/>
    <property type="match status" value="4"/>
</dbReference>
<keyword evidence="28" id="KW-0175">Coiled coil</keyword>